<dbReference type="InterPro" id="IPR001320">
    <property type="entry name" value="Iontro_rcpt_C"/>
</dbReference>
<keyword evidence="5 9" id="KW-1133">Transmembrane helix</keyword>
<dbReference type="AlphaFoldDB" id="A0AAW1CKM8"/>
<feature type="domain" description="Ionotropic glutamate receptor C-terminal" evidence="10">
    <location>
        <begin position="322"/>
        <end position="606"/>
    </location>
</feature>
<comment type="caution">
    <text evidence="11">The sequence shown here is derived from an EMBL/GenBank/DDBJ whole genome shotgun (WGS) entry which is preliminary data.</text>
</comment>
<accession>A0AAW1CKM8</accession>
<keyword evidence="7" id="KW-0675">Receptor</keyword>
<feature type="transmembrane region" description="Helical" evidence="9">
    <location>
        <begin position="396"/>
        <end position="419"/>
    </location>
</feature>
<proteinExistence type="inferred from homology"/>
<keyword evidence="8" id="KW-0325">Glycoprotein</keyword>
<feature type="transmembrane region" description="Helical" evidence="9">
    <location>
        <begin position="360"/>
        <end position="376"/>
    </location>
</feature>
<dbReference type="SUPFAM" id="SSF53850">
    <property type="entry name" value="Periplasmic binding protein-like II"/>
    <property type="match status" value="1"/>
</dbReference>
<sequence length="723" mass="82918">MLAEILDTHMEADTVVILYDDYFQFNSVFQIILENLLKTTKIPIRHGRLDTNHAKNHNFKLLESRHVERLAFIVFSKDIDNAGDILIGRIFTHTKVILISQSSVYQVKKYLASKSARQIVNVLVVVDLTLKVDVFTQRKRTKVGECDIMLYSHRLYTDPRGNSYPVIVTAWRHNRFTRENVSLYPDKFKDGLNGLHLIVSSTDKPPFVFRKRDQETLEGYLATTWEGLEVRLIHQLGDIMNFTVEFKEPAVEIKEEVDSVEVMLAELTESRADLALGGIYMSAEMSNYYSLLFPHTQDCASFISLASTALPKYRAIMGPFLWDVWLALTFAYLLAMVPISFSVWQSFQPIKNDIKEFENMFWYVFGTFTNCFSFNGPNSWARGDKNSTKIFISTYWLFTIIITACYTGSIIAFITLPVYPEVIETSRQLAEEDYRLIVTKSGVWYNLLNESYDPIAQKLLTNIDFANDYLEGLKKVSGNKSSDRKSVFLGSKHLLEYAVRANYTPSDSTKRLLLHISGECFVPLMTTIAFPPRTTYIEHLNLALLNLLQFGYLEKITRDLHWIIYRSSTSKLLQAKSTKLHSAPSEDRELTLGDTQGMFLLLGAGFAIALTALIVEILVWMWKEIHEPVQSGKPTLRERILERIGIYKSSCKRCLLGPLEIQTTLGRIYQERRRSRATSQRLSDLFGSEISVNFVDEFPLNVARSAINLSSTKPEHPIRLRSF</sequence>
<dbReference type="EMBL" id="JAPXFL010000012">
    <property type="protein sequence ID" value="KAK9499114.1"/>
    <property type="molecule type" value="Genomic_DNA"/>
</dbReference>
<dbReference type="Proteomes" id="UP001461498">
    <property type="component" value="Unassembled WGS sequence"/>
</dbReference>
<keyword evidence="3" id="KW-1003">Cell membrane</keyword>
<keyword evidence="12" id="KW-1185">Reference proteome</keyword>
<keyword evidence="6 9" id="KW-0472">Membrane</keyword>
<name>A0AAW1CKM8_9HEMI</name>
<evidence type="ECO:0000256" key="7">
    <source>
        <dbReference type="ARBA" id="ARBA00023170"/>
    </source>
</evidence>
<dbReference type="InterPro" id="IPR052192">
    <property type="entry name" value="Insect_Ionotropic_Sensory_Rcpt"/>
</dbReference>
<dbReference type="GO" id="GO:0005886">
    <property type="term" value="C:plasma membrane"/>
    <property type="evidence" value="ECO:0007669"/>
    <property type="project" value="UniProtKB-SubCell"/>
</dbReference>
<dbReference type="PANTHER" id="PTHR42643">
    <property type="entry name" value="IONOTROPIC RECEPTOR 20A-RELATED"/>
    <property type="match status" value="1"/>
</dbReference>
<evidence type="ECO:0000256" key="5">
    <source>
        <dbReference type="ARBA" id="ARBA00022989"/>
    </source>
</evidence>
<organism evidence="11 12">
    <name type="scientific">Rhynocoris fuscipes</name>
    <dbReference type="NCBI Taxonomy" id="488301"/>
    <lineage>
        <taxon>Eukaryota</taxon>
        <taxon>Metazoa</taxon>
        <taxon>Ecdysozoa</taxon>
        <taxon>Arthropoda</taxon>
        <taxon>Hexapoda</taxon>
        <taxon>Insecta</taxon>
        <taxon>Pterygota</taxon>
        <taxon>Neoptera</taxon>
        <taxon>Paraneoptera</taxon>
        <taxon>Hemiptera</taxon>
        <taxon>Heteroptera</taxon>
        <taxon>Panheteroptera</taxon>
        <taxon>Cimicomorpha</taxon>
        <taxon>Reduviidae</taxon>
        <taxon>Harpactorinae</taxon>
        <taxon>Harpactorini</taxon>
        <taxon>Rhynocoris</taxon>
    </lineage>
</organism>
<evidence type="ECO:0000259" key="10">
    <source>
        <dbReference type="Pfam" id="PF00060"/>
    </source>
</evidence>
<evidence type="ECO:0000256" key="2">
    <source>
        <dbReference type="ARBA" id="ARBA00008685"/>
    </source>
</evidence>
<dbReference type="GO" id="GO:0050906">
    <property type="term" value="P:detection of stimulus involved in sensory perception"/>
    <property type="evidence" value="ECO:0007669"/>
    <property type="project" value="UniProtKB-ARBA"/>
</dbReference>
<keyword evidence="4 9" id="KW-0812">Transmembrane</keyword>
<evidence type="ECO:0000256" key="4">
    <source>
        <dbReference type="ARBA" id="ARBA00022692"/>
    </source>
</evidence>
<dbReference type="PANTHER" id="PTHR42643:SF24">
    <property type="entry name" value="IONOTROPIC RECEPTOR 60A"/>
    <property type="match status" value="1"/>
</dbReference>
<dbReference type="Pfam" id="PF00060">
    <property type="entry name" value="Lig_chan"/>
    <property type="match status" value="1"/>
</dbReference>
<protein>
    <recommendedName>
        <fullName evidence="10">Ionotropic glutamate receptor C-terminal domain-containing protein</fullName>
    </recommendedName>
</protein>
<dbReference type="Gene3D" id="1.10.287.70">
    <property type="match status" value="1"/>
</dbReference>
<dbReference type="GO" id="GO:0015276">
    <property type="term" value="F:ligand-gated monoatomic ion channel activity"/>
    <property type="evidence" value="ECO:0007669"/>
    <property type="project" value="InterPro"/>
</dbReference>
<evidence type="ECO:0000313" key="11">
    <source>
        <dbReference type="EMBL" id="KAK9499114.1"/>
    </source>
</evidence>
<dbReference type="Gene3D" id="3.40.190.10">
    <property type="entry name" value="Periplasmic binding protein-like II"/>
    <property type="match status" value="1"/>
</dbReference>
<evidence type="ECO:0000313" key="12">
    <source>
        <dbReference type="Proteomes" id="UP001461498"/>
    </source>
</evidence>
<gene>
    <name evidence="11" type="ORF">O3M35_003620</name>
</gene>
<evidence type="ECO:0000256" key="1">
    <source>
        <dbReference type="ARBA" id="ARBA00004651"/>
    </source>
</evidence>
<evidence type="ECO:0000256" key="8">
    <source>
        <dbReference type="ARBA" id="ARBA00023180"/>
    </source>
</evidence>
<evidence type="ECO:0000256" key="9">
    <source>
        <dbReference type="SAM" id="Phobius"/>
    </source>
</evidence>
<evidence type="ECO:0000256" key="3">
    <source>
        <dbReference type="ARBA" id="ARBA00022475"/>
    </source>
</evidence>
<comment type="subcellular location">
    <subcellularLocation>
        <location evidence="1">Cell membrane</location>
        <topology evidence="1">Multi-pass membrane protein</topology>
    </subcellularLocation>
</comment>
<evidence type="ECO:0000256" key="6">
    <source>
        <dbReference type="ARBA" id="ARBA00023136"/>
    </source>
</evidence>
<reference evidence="11 12" key="1">
    <citation type="submission" date="2022-12" db="EMBL/GenBank/DDBJ databases">
        <title>Chromosome-level genome assembly of true bugs.</title>
        <authorList>
            <person name="Ma L."/>
            <person name="Li H."/>
        </authorList>
    </citation>
    <scope>NUCLEOTIDE SEQUENCE [LARGE SCALE GENOMIC DNA]</scope>
    <source>
        <strain evidence="11">Lab_2022b</strain>
    </source>
</reference>
<comment type="similarity">
    <text evidence="2">Belongs to the glutamate-gated ion channel (TC 1.A.10.1) family.</text>
</comment>
<feature type="transmembrane region" description="Helical" evidence="9">
    <location>
        <begin position="320"/>
        <end position="339"/>
    </location>
</feature>
<feature type="transmembrane region" description="Helical" evidence="9">
    <location>
        <begin position="598"/>
        <end position="622"/>
    </location>
</feature>